<gene>
    <name evidence="2" type="ORF">FBR43_05250</name>
</gene>
<dbReference type="EMBL" id="SWKR01000002">
    <property type="protein sequence ID" value="TKD50227.1"/>
    <property type="molecule type" value="Genomic_DNA"/>
</dbReference>
<dbReference type="Pfam" id="PF22262">
    <property type="entry name" value="DUF6950"/>
    <property type="match status" value="1"/>
</dbReference>
<keyword evidence="3" id="KW-1185">Reference proteome</keyword>
<comment type="caution">
    <text evidence="2">The sequence shown here is derived from an EMBL/GenBank/DDBJ whole genome shotgun (WGS) entry which is preliminary data.</text>
</comment>
<evidence type="ECO:0000259" key="1">
    <source>
        <dbReference type="Pfam" id="PF22262"/>
    </source>
</evidence>
<dbReference type="OrthoDB" id="6586924at2"/>
<sequence>MTVAEYIAHATTRRWEAGIWDCCCFPAGWVLGWGLGDPMARWRGRYSSDAEALALIDAAGGLEALWLLGMADIGCAPIGGEPQAGDVAVIALPAAYAGDCIGAIFNGKRWAALAHGGVVVARAEALRVWRRP</sequence>
<accession>A0A4U1L0G6</accession>
<reference evidence="2 3" key="1">
    <citation type="submission" date="2019-04" db="EMBL/GenBank/DDBJ databases">
        <authorList>
            <person name="Yang Y."/>
            <person name="Wei D."/>
        </authorList>
    </citation>
    <scope>NUCLEOTIDE SEQUENCE [LARGE SCALE GENOMIC DNA]</scope>
    <source>
        <strain evidence="2 3">L-1-4w-11</strain>
    </source>
</reference>
<dbReference type="RefSeq" id="WP_136942170.1">
    <property type="nucleotide sequence ID" value="NZ_SWKR01000002.1"/>
</dbReference>
<dbReference type="InterPro" id="IPR053802">
    <property type="entry name" value="DUF6950"/>
</dbReference>
<name>A0A4U1L0G6_9SPHN</name>
<dbReference type="AlphaFoldDB" id="A0A4U1L0G6"/>
<protein>
    <recommendedName>
        <fullName evidence="1">DUF6950 domain-containing protein</fullName>
    </recommendedName>
</protein>
<organism evidence="2 3">
    <name type="scientific">Sphingomonas baiyangensis</name>
    <dbReference type="NCBI Taxonomy" id="2572576"/>
    <lineage>
        <taxon>Bacteria</taxon>
        <taxon>Pseudomonadati</taxon>
        <taxon>Pseudomonadota</taxon>
        <taxon>Alphaproteobacteria</taxon>
        <taxon>Sphingomonadales</taxon>
        <taxon>Sphingomonadaceae</taxon>
        <taxon>Sphingomonas</taxon>
    </lineage>
</organism>
<evidence type="ECO:0000313" key="2">
    <source>
        <dbReference type="EMBL" id="TKD50227.1"/>
    </source>
</evidence>
<dbReference type="Proteomes" id="UP000309138">
    <property type="component" value="Unassembled WGS sequence"/>
</dbReference>
<proteinExistence type="predicted"/>
<evidence type="ECO:0000313" key="3">
    <source>
        <dbReference type="Proteomes" id="UP000309138"/>
    </source>
</evidence>
<feature type="domain" description="DUF6950" evidence="1">
    <location>
        <begin position="3"/>
        <end position="130"/>
    </location>
</feature>